<feature type="transmembrane region" description="Helical" evidence="7">
    <location>
        <begin position="88"/>
        <end position="110"/>
    </location>
</feature>
<dbReference type="InterPro" id="IPR017464">
    <property type="entry name" value="Sugar_tfrase_EpsB_2"/>
</dbReference>
<keyword evidence="3" id="KW-0808">Transferase</keyword>
<evidence type="ECO:0000256" key="7">
    <source>
        <dbReference type="SAM" id="Phobius"/>
    </source>
</evidence>
<evidence type="ECO:0000313" key="10">
    <source>
        <dbReference type="Proteomes" id="UP001595710"/>
    </source>
</evidence>
<dbReference type="Proteomes" id="UP001595710">
    <property type="component" value="Unassembled WGS sequence"/>
</dbReference>
<dbReference type="PANTHER" id="PTHR30576">
    <property type="entry name" value="COLANIC BIOSYNTHESIS UDP-GLUCOSE LIPID CARRIER TRANSFERASE"/>
    <property type="match status" value="1"/>
</dbReference>
<feature type="transmembrane region" description="Helical" evidence="7">
    <location>
        <begin position="53"/>
        <end position="76"/>
    </location>
</feature>
<name>A0ABV7WU54_9GAMM</name>
<dbReference type="RefSeq" id="WP_290280678.1">
    <property type="nucleotide sequence ID" value="NZ_JAUFQI010000001.1"/>
</dbReference>
<organism evidence="9 10">
    <name type="scientific">Reinekea marina</name>
    <dbReference type="NCBI Taxonomy" id="1310421"/>
    <lineage>
        <taxon>Bacteria</taxon>
        <taxon>Pseudomonadati</taxon>
        <taxon>Pseudomonadota</taxon>
        <taxon>Gammaproteobacteria</taxon>
        <taxon>Oceanospirillales</taxon>
        <taxon>Saccharospirillaceae</taxon>
        <taxon>Reinekea</taxon>
    </lineage>
</organism>
<reference evidence="10" key="1">
    <citation type="journal article" date="2019" name="Int. J. Syst. Evol. Microbiol.">
        <title>The Global Catalogue of Microorganisms (GCM) 10K type strain sequencing project: providing services to taxonomists for standard genome sequencing and annotation.</title>
        <authorList>
            <consortium name="The Broad Institute Genomics Platform"/>
            <consortium name="The Broad Institute Genome Sequencing Center for Infectious Disease"/>
            <person name="Wu L."/>
            <person name="Ma J."/>
        </authorList>
    </citation>
    <scope>NUCLEOTIDE SEQUENCE [LARGE SCALE GENOMIC DNA]</scope>
    <source>
        <strain evidence="10">CECT 8288</strain>
    </source>
</reference>
<evidence type="ECO:0000313" key="9">
    <source>
        <dbReference type="EMBL" id="MFC3701623.1"/>
    </source>
</evidence>
<keyword evidence="5 7" id="KW-1133">Transmembrane helix</keyword>
<feature type="transmembrane region" description="Helical" evidence="7">
    <location>
        <begin position="12"/>
        <end position="33"/>
    </location>
</feature>
<dbReference type="PANTHER" id="PTHR30576:SF21">
    <property type="entry name" value="UDP-GLUCOSE:UNDECAPRENYL-PHOSPHATE GLUCOSE-1-PHOSPHATE TRANSFERASE"/>
    <property type="match status" value="1"/>
</dbReference>
<sequence>MSYIRIRKHYLHLPYILLGAFEFGILFLSFYFLENLQQAFNISPASHVEYSPALALIYAIILSCGSLAMGVYLALMREGFLAMFFRTLVAYCFLGALALTILAEIWPYFYVGGNNLFWVVMLSTGFTLASRHFFSKLVNSDQLTRKIVVIGTGASARQLQRDYEKDKATLGVKVIGYIGSGQSDVASQYCLEKPTDWLSFCRENRISEIVVAQEERRKSDGVVFPLEELIRCKLGGIDVINAVGFYEREFNQVKLSLLSPSWIIFADGFTVSKTRDFAKRLFDIFISVALGIVLLPFVLFAAFLVFIETGRPILYSQVRVGQHGKLFKIYKIRSMRQDAEKGGKAVWASANDSRITKVGAFIRNTRLDEIPQIYNVLKGEMSFVGPRPERPEFVAELNESIPFYSHRHAVKPGLMGWAQLNYPYGASVEDARGKLEYDLYYSKNHSFMMDFLIMIQTIEVVLLGKGVH</sequence>
<gene>
    <name evidence="9" type="ORF">ACFOND_08245</name>
</gene>
<dbReference type="EMBL" id="JBHRYN010000010">
    <property type="protein sequence ID" value="MFC3701623.1"/>
    <property type="molecule type" value="Genomic_DNA"/>
</dbReference>
<comment type="similarity">
    <text evidence="2">Belongs to the bacterial sugar transferase family.</text>
</comment>
<keyword evidence="4 7" id="KW-0812">Transmembrane</keyword>
<comment type="subcellular location">
    <subcellularLocation>
        <location evidence="1">Membrane</location>
        <topology evidence="1">Multi-pass membrane protein</topology>
    </subcellularLocation>
</comment>
<keyword evidence="10" id="KW-1185">Reference proteome</keyword>
<feature type="transmembrane region" description="Helical" evidence="7">
    <location>
        <begin position="281"/>
        <end position="307"/>
    </location>
</feature>
<accession>A0ABV7WU54</accession>
<keyword evidence="6 7" id="KW-0472">Membrane</keyword>
<evidence type="ECO:0000256" key="3">
    <source>
        <dbReference type="ARBA" id="ARBA00022679"/>
    </source>
</evidence>
<dbReference type="NCBIfam" id="TIGR03013">
    <property type="entry name" value="EpsB_2"/>
    <property type="match status" value="1"/>
</dbReference>
<dbReference type="NCBIfam" id="TIGR03025">
    <property type="entry name" value="EPS_sugtrans"/>
    <property type="match status" value="1"/>
</dbReference>
<evidence type="ECO:0000256" key="6">
    <source>
        <dbReference type="ARBA" id="ARBA00023136"/>
    </source>
</evidence>
<evidence type="ECO:0000256" key="1">
    <source>
        <dbReference type="ARBA" id="ARBA00004141"/>
    </source>
</evidence>
<protein>
    <submittedName>
        <fullName evidence="9">TIGR03013 family XrtA/PEP-CTERM system glycosyltransferase</fullName>
    </submittedName>
</protein>
<dbReference type="InterPro" id="IPR003362">
    <property type="entry name" value="Bact_transf"/>
</dbReference>
<proteinExistence type="inferred from homology"/>
<dbReference type="InterPro" id="IPR017475">
    <property type="entry name" value="EPS_sugar_tfrase"/>
</dbReference>
<evidence type="ECO:0000256" key="5">
    <source>
        <dbReference type="ARBA" id="ARBA00022989"/>
    </source>
</evidence>
<evidence type="ECO:0000256" key="4">
    <source>
        <dbReference type="ARBA" id="ARBA00022692"/>
    </source>
</evidence>
<evidence type="ECO:0000256" key="2">
    <source>
        <dbReference type="ARBA" id="ARBA00006464"/>
    </source>
</evidence>
<dbReference type="Pfam" id="PF02397">
    <property type="entry name" value="Bac_transf"/>
    <property type="match status" value="1"/>
</dbReference>
<evidence type="ECO:0000259" key="8">
    <source>
        <dbReference type="Pfam" id="PF02397"/>
    </source>
</evidence>
<comment type="caution">
    <text evidence="9">The sequence shown here is derived from an EMBL/GenBank/DDBJ whole genome shotgun (WGS) entry which is preliminary data.</text>
</comment>
<feature type="transmembrane region" description="Helical" evidence="7">
    <location>
        <begin position="116"/>
        <end position="134"/>
    </location>
</feature>
<feature type="domain" description="Bacterial sugar transferase" evidence="8">
    <location>
        <begin position="279"/>
        <end position="462"/>
    </location>
</feature>